<organism evidence="1 2">
    <name type="scientific">Dendrolimus kikuchii</name>
    <dbReference type="NCBI Taxonomy" id="765133"/>
    <lineage>
        <taxon>Eukaryota</taxon>
        <taxon>Metazoa</taxon>
        <taxon>Ecdysozoa</taxon>
        <taxon>Arthropoda</taxon>
        <taxon>Hexapoda</taxon>
        <taxon>Insecta</taxon>
        <taxon>Pterygota</taxon>
        <taxon>Neoptera</taxon>
        <taxon>Endopterygota</taxon>
        <taxon>Lepidoptera</taxon>
        <taxon>Glossata</taxon>
        <taxon>Ditrysia</taxon>
        <taxon>Bombycoidea</taxon>
        <taxon>Lasiocampidae</taxon>
        <taxon>Dendrolimus</taxon>
    </lineage>
</organism>
<keyword evidence="2" id="KW-1185">Reference proteome</keyword>
<dbReference type="Proteomes" id="UP000824533">
    <property type="component" value="Linkage Group LG17"/>
</dbReference>
<evidence type="ECO:0000313" key="1">
    <source>
        <dbReference type="EMBL" id="KAJ0174694.1"/>
    </source>
</evidence>
<evidence type="ECO:0000313" key="2">
    <source>
        <dbReference type="Proteomes" id="UP000824533"/>
    </source>
</evidence>
<name>A0ACC1CSQ0_9NEOP</name>
<reference evidence="1 2" key="1">
    <citation type="journal article" date="2021" name="Front. Genet.">
        <title>Chromosome-Level Genome Assembly Reveals Significant Gene Expansion in the Toll and IMD Signaling Pathways of Dendrolimus kikuchii.</title>
        <authorList>
            <person name="Zhou J."/>
            <person name="Wu P."/>
            <person name="Xiong Z."/>
            <person name="Liu N."/>
            <person name="Zhao N."/>
            <person name="Ji M."/>
            <person name="Qiu Y."/>
            <person name="Yang B."/>
        </authorList>
    </citation>
    <scope>NUCLEOTIDE SEQUENCE [LARGE SCALE GENOMIC DNA]</scope>
    <source>
        <strain evidence="1">Ann1</strain>
    </source>
</reference>
<gene>
    <name evidence="1" type="ORF">K1T71_009802</name>
</gene>
<dbReference type="EMBL" id="CM034403">
    <property type="protein sequence ID" value="KAJ0174694.1"/>
    <property type="molecule type" value="Genomic_DNA"/>
</dbReference>
<comment type="caution">
    <text evidence="1">The sequence shown here is derived from an EMBL/GenBank/DDBJ whole genome shotgun (WGS) entry which is preliminary data.</text>
</comment>
<protein>
    <submittedName>
        <fullName evidence="1">Uncharacterized protein</fullName>
    </submittedName>
</protein>
<proteinExistence type="predicted"/>
<accession>A0ACC1CSQ0</accession>
<sequence>MDEEVMIRTEEWTGGTEEEYETQHFGFGAQRLKIAIRQMVEQKITTSVKGMESELQELLKLNDTDKLTISKSCDKLIQLYCERVGLPLAVIDIEIARLLNVPSNVLLPEDECQSEQISGEEFKKLKEEVASLRKRVERGALMEALLTAEANELATVDKVCETAIKDMKGLEQIFKTGDSSETLKTILNNTQFLCASATFMNSQECDVFEA</sequence>